<dbReference type="EMBL" id="AUSU01007804">
    <property type="protein sequence ID" value="EPS60121.1"/>
    <property type="molecule type" value="Genomic_DNA"/>
</dbReference>
<evidence type="ECO:0000256" key="1">
    <source>
        <dbReference type="SAM" id="Phobius"/>
    </source>
</evidence>
<sequence length="86" mass="8950">MIGVSLQGVVDFAVAAISLMLGLGLFAFIAAVLGSAAFWMNVKEEPNPNPSSSIQCSVRIFIRIKISGCSGVTPDGRVHGSSVNLK</sequence>
<dbReference type="OrthoDB" id="1688388at2759"/>
<name>S8C6S7_9LAMI</name>
<proteinExistence type="predicted"/>
<protein>
    <submittedName>
        <fullName evidence="2">Uncharacterized protein</fullName>
    </submittedName>
</protein>
<keyword evidence="1" id="KW-1133">Transmembrane helix</keyword>
<feature type="transmembrane region" description="Helical" evidence="1">
    <location>
        <begin position="12"/>
        <end position="39"/>
    </location>
</feature>
<evidence type="ECO:0000313" key="3">
    <source>
        <dbReference type="Proteomes" id="UP000015453"/>
    </source>
</evidence>
<organism evidence="2 3">
    <name type="scientific">Genlisea aurea</name>
    <dbReference type="NCBI Taxonomy" id="192259"/>
    <lineage>
        <taxon>Eukaryota</taxon>
        <taxon>Viridiplantae</taxon>
        <taxon>Streptophyta</taxon>
        <taxon>Embryophyta</taxon>
        <taxon>Tracheophyta</taxon>
        <taxon>Spermatophyta</taxon>
        <taxon>Magnoliopsida</taxon>
        <taxon>eudicotyledons</taxon>
        <taxon>Gunneridae</taxon>
        <taxon>Pentapetalae</taxon>
        <taxon>asterids</taxon>
        <taxon>lamiids</taxon>
        <taxon>Lamiales</taxon>
        <taxon>Lentibulariaceae</taxon>
        <taxon>Genlisea</taxon>
    </lineage>
</organism>
<keyword evidence="3" id="KW-1185">Reference proteome</keyword>
<keyword evidence="1" id="KW-0472">Membrane</keyword>
<gene>
    <name evidence="2" type="ORF">M569_14684</name>
</gene>
<accession>S8C6S7</accession>
<dbReference type="AlphaFoldDB" id="S8C6S7"/>
<reference evidence="2 3" key="1">
    <citation type="journal article" date="2013" name="BMC Genomics">
        <title>The miniature genome of a carnivorous plant Genlisea aurea contains a low number of genes and short non-coding sequences.</title>
        <authorList>
            <person name="Leushkin E.V."/>
            <person name="Sutormin R.A."/>
            <person name="Nabieva E.R."/>
            <person name="Penin A.A."/>
            <person name="Kondrashov A.S."/>
            <person name="Logacheva M.D."/>
        </authorList>
    </citation>
    <scope>NUCLEOTIDE SEQUENCE [LARGE SCALE GENOMIC DNA]</scope>
</reference>
<dbReference type="Proteomes" id="UP000015453">
    <property type="component" value="Unassembled WGS sequence"/>
</dbReference>
<comment type="caution">
    <text evidence="2">The sequence shown here is derived from an EMBL/GenBank/DDBJ whole genome shotgun (WGS) entry which is preliminary data.</text>
</comment>
<evidence type="ECO:0000313" key="2">
    <source>
        <dbReference type="EMBL" id="EPS60121.1"/>
    </source>
</evidence>
<keyword evidence="1" id="KW-0812">Transmembrane</keyword>